<dbReference type="Proteomes" id="UP000198287">
    <property type="component" value="Unassembled WGS sequence"/>
</dbReference>
<keyword evidence="1" id="KW-0472">Membrane</keyword>
<feature type="transmembrane region" description="Helical" evidence="1">
    <location>
        <begin position="187"/>
        <end position="213"/>
    </location>
</feature>
<evidence type="ECO:0000313" key="2">
    <source>
        <dbReference type="EMBL" id="OXA58714.1"/>
    </source>
</evidence>
<organism evidence="2 3">
    <name type="scientific">Folsomia candida</name>
    <name type="common">Springtail</name>
    <dbReference type="NCBI Taxonomy" id="158441"/>
    <lineage>
        <taxon>Eukaryota</taxon>
        <taxon>Metazoa</taxon>
        <taxon>Ecdysozoa</taxon>
        <taxon>Arthropoda</taxon>
        <taxon>Hexapoda</taxon>
        <taxon>Collembola</taxon>
        <taxon>Entomobryomorpha</taxon>
        <taxon>Isotomoidea</taxon>
        <taxon>Isotomidae</taxon>
        <taxon>Proisotominae</taxon>
        <taxon>Folsomia</taxon>
    </lineage>
</organism>
<evidence type="ECO:0000313" key="3">
    <source>
        <dbReference type="Proteomes" id="UP000198287"/>
    </source>
</evidence>
<feature type="transmembrane region" description="Helical" evidence="1">
    <location>
        <begin position="45"/>
        <end position="65"/>
    </location>
</feature>
<keyword evidence="1" id="KW-0812">Transmembrane</keyword>
<dbReference type="EMBL" id="LNIX01000003">
    <property type="protein sequence ID" value="OXA58714.1"/>
    <property type="molecule type" value="Genomic_DNA"/>
</dbReference>
<name>A0A226ENX9_FOLCA</name>
<keyword evidence="1" id="KW-1133">Transmembrane helix</keyword>
<feature type="transmembrane region" description="Helical" evidence="1">
    <location>
        <begin position="298"/>
        <end position="318"/>
    </location>
</feature>
<protein>
    <recommendedName>
        <fullName evidence="4">Gustatory receptor</fullName>
    </recommendedName>
</protein>
<accession>A0A226ENX9</accession>
<keyword evidence="3" id="KW-1185">Reference proteome</keyword>
<comment type="caution">
    <text evidence="2">The sequence shown here is derived from an EMBL/GenBank/DDBJ whole genome shotgun (WGS) entry which is preliminary data.</text>
</comment>
<evidence type="ECO:0008006" key="4">
    <source>
        <dbReference type="Google" id="ProtNLM"/>
    </source>
</evidence>
<dbReference type="AlphaFoldDB" id="A0A226ENX9"/>
<reference evidence="2 3" key="1">
    <citation type="submission" date="2015-12" db="EMBL/GenBank/DDBJ databases">
        <title>The genome of Folsomia candida.</title>
        <authorList>
            <person name="Faddeeva A."/>
            <person name="Derks M.F."/>
            <person name="Anvar Y."/>
            <person name="Smit S."/>
            <person name="Van Straalen N."/>
            <person name="Roelofs D."/>
        </authorList>
    </citation>
    <scope>NUCLEOTIDE SEQUENCE [LARGE SCALE GENOMIC DNA]</scope>
    <source>
        <strain evidence="2 3">VU population</strain>
        <tissue evidence="2">Whole body</tissue>
    </source>
</reference>
<sequence length="431" mass="50793">MFTAWTKYWYIFQVKSSSWDHATPFTWDDNHEKLHLSSAKFYRRWKLWFVYYNIYAYLVFYQLVRSLRQKDVPIKKVLFDVGYCIVLTTIVFAMLLIIMKRREFVDAVNLMFQLDTVLQSVFKRNLQRRKKKLTSRKRFLIYEWTIMAATVFSTFMPPIGFAIMVLNPNQPINRFIQYIFGFNPRNHSVSMIIVMIFSAHATLKASTIAGFLLNTAMMYMQFETFWISVITPVQRLIRGRREITLLSRNSNALRTRDGKIFFQFTELGVLSQSVIFWTFKCHQIVNTGINEVYKYVSFHHGTVLLLWCMSAFAFIRYIGRVKLLISWVLLGAWVVSNWIVLFEVYFVAGVSTIGKKFLRHVNMSQIKGTRDSKVAKSLWNLHLKTSSPFFKMGNASFLEFLKIATDITVTLLIDIHLHEIPWIGFQFNSII</sequence>
<gene>
    <name evidence="2" type="ORF">Fcan01_07006</name>
</gene>
<feature type="transmembrane region" description="Helical" evidence="1">
    <location>
        <begin position="77"/>
        <end position="98"/>
    </location>
</feature>
<evidence type="ECO:0000256" key="1">
    <source>
        <dbReference type="SAM" id="Phobius"/>
    </source>
</evidence>
<feature type="transmembrane region" description="Helical" evidence="1">
    <location>
        <begin position="324"/>
        <end position="348"/>
    </location>
</feature>
<feature type="transmembrane region" description="Helical" evidence="1">
    <location>
        <begin position="142"/>
        <end position="167"/>
    </location>
</feature>
<proteinExistence type="predicted"/>